<accession>A0A8X6Y1C2</accession>
<organism evidence="1 2">
    <name type="scientific">Trichonephila inaurata madagascariensis</name>
    <dbReference type="NCBI Taxonomy" id="2747483"/>
    <lineage>
        <taxon>Eukaryota</taxon>
        <taxon>Metazoa</taxon>
        <taxon>Ecdysozoa</taxon>
        <taxon>Arthropoda</taxon>
        <taxon>Chelicerata</taxon>
        <taxon>Arachnida</taxon>
        <taxon>Araneae</taxon>
        <taxon>Araneomorphae</taxon>
        <taxon>Entelegynae</taxon>
        <taxon>Araneoidea</taxon>
        <taxon>Nephilidae</taxon>
        <taxon>Trichonephila</taxon>
        <taxon>Trichonephila inaurata</taxon>
    </lineage>
</organism>
<sequence length="74" mass="8302">MASAGDITDGNDLRPWGKTIDAFKRERGTIDGEMAQTRSIGDVLKFPQRLAKGYLPRYASGPFDRWHGMQHVPI</sequence>
<comment type="caution">
    <text evidence="1">The sequence shown here is derived from an EMBL/GenBank/DDBJ whole genome shotgun (WGS) entry which is preliminary data.</text>
</comment>
<name>A0A8X6Y1C2_9ARAC</name>
<keyword evidence="2" id="KW-1185">Reference proteome</keyword>
<reference evidence="1" key="1">
    <citation type="submission" date="2020-08" db="EMBL/GenBank/DDBJ databases">
        <title>Multicomponent nature underlies the extraordinary mechanical properties of spider dragline silk.</title>
        <authorList>
            <person name="Kono N."/>
            <person name="Nakamura H."/>
            <person name="Mori M."/>
            <person name="Yoshida Y."/>
            <person name="Ohtoshi R."/>
            <person name="Malay A.D."/>
            <person name="Moran D.A.P."/>
            <person name="Tomita M."/>
            <person name="Numata K."/>
            <person name="Arakawa K."/>
        </authorList>
    </citation>
    <scope>NUCLEOTIDE SEQUENCE</scope>
</reference>
<protein>
    <submittedName>
        <fullName evidence="1">Uncharacterized protein</fullName>
    </submittedName>
</protein>
<dbReference type="Proteomes" id="UP000886998">
    <property type="component" value="Unassembled WGS sequence"/>
</dbReference>
<evidence type="ECO:0000313" key="2">
    <source>
        <dbReference type="Proteomes" id="UP000886998"/>
    </source>
</evidence>
<dbReference type="AlphaFoldDB" id="A0A8X6Y1C2"/>
<evidence type="ECO:0000313" key="1">
    <source>
        <dbReference type="EMBL" id="GFY62806.1"/>
    </source>
</evidence>
<proteinExistence type="predicted"/>
<dbReference type="EMBL" id="BMAV01014427">
    <property type="protein sequence ID" value="GFY62806.1"/>
    <property type="molecule type" value="Genomic_DNA"/>
</dbReference>
<gene>
    <name evidence="1" type="ORF">TNIN_151071</name>
</gene>